<dbReference type="SUPFAM" id="SSF53448">
    <property type="entry name" value="Nucleotide-diphospho-sugar transferases"/>
    <property type="match status" value="1"/>
</dbReference>
<name>A0A1R3L2R6_9ROSI</name>
<comment type="caution">
    <text evidence="10">The sequence shown here is derived from an EMBL/GenBank/DDBJ whole genome shotgun (WGS) entry which is preliminary data.</text>
</comment>
<evidence type="ECO:0000256" key="4">
    <source>
        <dbReference type="ARBA" id="ARBA00022679"/>
    </source>
</evidence>
<dbReference type="Pfam" id="PF00483">
    <property type="entry name" value="NTP_transferase"/>
    <property type="match status" value="1"/>
</dbReference>
<accession>A0A1R3L2R6</accession>
<proteinExistence type="inferred from homology"/>
<comment type="catalytic activity">
    <reaction evidence="8">
        <text>dTTP + alpha-D-glucose 1-phosphate + H(+) = dTDP-alpha-D-glucose + diphosphate</text>
        <dbReference type="Rhea" id="RHEA:15225"/>
        <dbReference type="ChEBI" id="CHEBI:15378"/>
        <dbReference type="ChEBI" id="CHEBI:33019"/>
        <dbReference type="ChEBI" id="CHEBI:37568"/>
        <dbReference type="ChEBI" id="CHEBI:57477"/>
        <dbReference type="ChEBI" id="CHEBI:58601"/>
        <dbReference type="EC" id="2.7.7.24"/>
    </reaction>
</comment>
<dbReference type="InterPro" id="IPR029044">
    <property type="entry name" value="Nucleotide-diphossugar_trans"/>
</dbReference>
<dbReference type="PANTHER" id="PTHR43532">
    <property type="entry name" value="GLUCOSE-1-PHOSPHATE THYMIDYLYLTRANSFERASE"/>
    <property type="match status" value="1"/>
</dbReference>
<protein>
    <recommendedName>
        <fullName evidence="3">glucose-1-phosphate thymidylyltransferase</fullName>
        <ecNumber evidence="3">2.7.7.24</ecNumber>
    </recommendedName>
</protein>
<keyword evidence="5" id="KW-0548">Nucleotidyltransferase</keyword>
<dbReference type="InterPro" id="IPR005907">
    <property type="entry name" value="G1P_thy_trans_s"/>
</dbReference>
<dbReference type="GO" id="GO:0046872">
    <property type="term" value="F:metal ion binding"/>
    <property type="evidence" value="ECO:0007669"/>
    <property type="project" value="UniProtKB-KW"/>
</dbReference>
<keyword evidence="7" id="KW-0460">Magnesium</keyword>
<evidence type="ECO:0000313" key="11">
    <source>
        <dbReference type="Proteomes" id="UP000187203"/>
    </source>
</evidence>
<gene>
    <name evidence="10" type="ORF">COLO4_01239</name>
</gene>
<dbReference type="PANTHER" id="PTHR43532:SF1">
    <property type="entry name" value="GLUCOSE-1-PHOSPHATE THYMIDYLYLTRANSFERASE 1"/>
    <property type="match status" value="1"/>
</dbReference>
<dbReference type="Proteomes" id="UP000187203">
    <property type="component" value="Unassembled WGS sequence"/>
</dbReference>
<reference evidence="11" key="1">
    <citation type="submission" date="2013-09" db="EMBL/GenBank/DDBJ databases">
        <title>Corchorus olitorius genome sequencing.</title>
        <authorList>
            <person name="Alam M."/>
            <person name="Haque M.S."/>
            <person name="Islam M.S."/>
            <person name="Emdad E.M."/>
            <person name="Islam M.M."/>
            <person name="Ahmed B."/>
            <person name="Halim A."/>
            <person name="Hossen Q.M.M."/>
            <person name="Hossain M.Z."/>
            <person name="Ahmed R."/>
            <person name="Khan M.M."/>
            <person name="Islam R."/>
            <person name="Rashid M.M."/>
            <person name="Khan S.A."/>
            <person name="Rahman M.S."/>
            <person name="Alam M."/>
            <person name="Yahiya A.S."/>
            <person name="Khan M.S."/>
            <person name="Azam M.S."/>
            <person name="Haque T."/>
            <person name="Lashkar M.Z.H."/>
            <person name="Akhand A.I."/>
            <person name="Morshed G."/>
            <person name="Roy S."/>
            <person name="Uddin K.S."/>
            <person name="Rabeya T."/>
            <person name="Hossain A.S."/>
            <person name="Chowdhury A."/>
            <person name="Snigdha A.R."/>
            <person name="Mortoza M.S."/>
            <person name="Matin S.A."/>
            <person name="Hoque S.M.E."/>
            <person name="Islam M.K."/>
            <person name="Roy D.K."/>
            <person name="Haider R."/>
            <person name="Moosa M.M."/>
            <person name="Elias S.M."/>
            <person name="Hasan A.M."/>
            <person name="Jahan S."/>
            <person name="Shafiuddin M."/>
            <person name="Mahmood N."/>
            <person name="Shommy N.S."/>
        </authorList>
    </citation>
    <scope>NUCLEOTIDE SEQUENCE [LARGE SCALE GENOMIC DNA]</scope>
    <source>
        <strain evidence="11">cv. O-4</strain>
    </source>
</reference>
<dbReference type="EC" id="2.7.7.24" evidence="3"/>
<comment type="similarity">
    <text evidence="2">Belongs to the glucose-1-phosphate thymidylyltransferase family.</text>
</comment>
<dbReference type="EMBL" id="AWUE01003668">
    <property type="protein sequence ID" value="OMP13644.1"/>
    <property type="molecule type" value="Genomic_DNA"/>
</dbReference>
<evidence type="ECO:0000256" key="1">
    <source>
        <dbReference type="ARBA" id="ARBA00001946"/>
    </source>
</evidence>
<evidence type="ECO:0000256" key="2">
    <source>
        <dbReference type="ARBA" id="ARBA00010480"/>
    </source>
</evidence>
<evidence type="ECO:0000259" key="9">
    <source>
        <dbReference type="Pfam" id="PF00483"/>
    </source>
</evidence>
<dbReference type="GO" id="GO:0008879">
    <property type="term" value="F:glucose-1-phosphate thymidylyltransferase activity"/>
    <property type="evidence" value="ECO:0007669"/>
    <property type="project" value="UniProtKB-EC"/>
</dbReference>
<evidence type="ECO:0000256" key="8">
    <source>
        <dbReference type="ARBA" id="ARBA00049336"/>
    </source>
</evidence>
<evidence type="ECO:0000313" key="10">
    <source>
        <dbReference type="EMBL" id="OMP13644.1"/>
    </source>
</evidence>
<keyword evidence="4" id="KW-0808">Transferase</keyword>
<evidence type="ECO:0000256" key="3">
    <source>
        <dbReference type="ARBA" id="ARBA00012461"/>
    </source>
</evidence>
<evidence type="ECO:0000256" key="7">
    <source>
        <dbReference type="ARBA" id="ARBA00022842"/>
    </source>
</evidence>
<comment type="cofactor">
    <cofactor evidence="1">
        <name>Mg(2+)</name>
        <dbReference type="ChEBI" id="CHEBI:18420"/>
    </cofactor>
</comment>
<dbReference type="InterPro" id="IPR005835">
    <property type="entry name" value="NTP_transferase_dom"/>
</dbReference>
<evidence type="ECO:0000256" key="5">
    <source>
        <dbReference type="ARBA" id="ARBA00022695"/>
    </source>
</evidence>
<sequence length="329" mass="35797">MSWVGSLRSPSKKAWLRRWSGTCRTRSGWKKSPRVATRSTTTACGSGTRLHPLTLAVSKQLMPVYDKPMIYYPLSILMLAGIREILIISTPHDLPHFEKLLGDGSRLGCQFSYAVQPSPDGLAQAFIIGEEFIGNDKVALILGDNIFYGSGLSKLLQANNDPEGGVVYAYQVHDPERYGVVEFDGDFNVLSIEEKPEAGQFVEVIEERQGLKIGCIEEVAYRMGFIDKQQLEAVAKPLVKSGYGNLVPVSTGVMAGGFDRTGESGFISLFVSILQNQSSEKLERSGDLAFSTGSTVSRIHGRAVLSTTAEPKVRSFSRSVSSGNSAATF</sequence>
<dbReference type="OrthoDB" id="8300018at2759"/>
<dbReference type="STRING" id="93759.A0A1R3L2R6"/>
<dbReference type="Gene3D" id="3.90.550.10">
    <property type="entry name" value="Spore Coat Polysaccharide Biosynthesis Protein SpsA, Chain A"/>
    <property type="match status" value="1"/>
</dbReference>
<feature type="domain" description="Nucleotidyl transferase" evidence="9">
    <location>
        <begin position="43"/>
        <end position="198"/>
    </location>
</feature>
<evidence type="ECO:0000256" key="6">
    <source>
        <dbReference type="ARBA" id="ARBA00022723"/>
    </source>
</evidence>
<dbReference type="AlphaFoldDB" id="A0A1R3L2R6"/>
<organism evidence="10 11">
    <name type="scientific">Corchorus olitorius</name>
    <dbReference type="NCBI Taxonomy" id="93759"/>
    <lineage>
        <taxon>Eukaryota</taxon>
        <taxon>Viridiplantae</taxon>
        <taxon>Streptophyta</taxon>
        <taxon>Embryophyta</taxon>
        <taxon>Tracheophyta</taxon>
        <taxon>Spermatophyta</taxon>
        <taxon>Magnoliopsida</taxon>
        <taxon>eudicotyledons</taxon>
        <taxon>Gunneridae</taxon>
        <taxon>Pentapetalae</taxon>
        <taxon>rosids</taxon>
        <taxon>malvids</taxon>
        <taxon>Malvales</taxon>
        <taxon>Malvaceae</taxon>
        <taxon>Grewioideae</taxon>
        <taxon>Apeibeae</taxon>
        <taxon>Corchorus</taxon>
    </lineage>
</organism>
<keyword evidence="6" id="KW-0479">Metal-binding</keyword>
<keyword evidence="11" id="KW-1185">Reference proteome</keyword>